<evidence type="ECO:0000313" key="2">
    <source>
        <dbReference type="Proteomes" id="UP000321306"/>
    </source>
</evidence>
<reference evidence="1 2" key="1">
    <citation type="submission" date="2019-07" db="EMBL/GenBank/DDBJ databases">
        <title>Whole genome shotgun sequence of Deinococcus cellulosilyticus NBRC 106333.</title>
        <authorList>
            <person name="Hosoyama A."/>
            <person name="Uohara A."/>
            <person name="Ohji S."/>
            <person name="Ichikawa N."/>
        </authorList>
    </citation>
    <scope>NUCLEOTIDE SEQUENCE [LARGE SCALE GENOMIC DNA]</scope>
    <source>
        <strain evidence="1 2">NBRC 106333</strain>
    </source>
</reference>
<dbReference type="Proteomes" id="UP000321306">
    <property type="component" value="Unassembled WGS sequence"/>
</dbReference>
<sequence>MKGFRFTLPSPQPVPEPPASTWVERIQGHYGSKLRPVPLPQLPLEEGTRRFLEHPGLPAPMFGNGPFGVFVLHDPFVRTFRQQTLLVLGQVFTGGQLVVHLQDGHISVLKHNTLLFLNTHLQHFVVFHLLYERLHVHAPLDVRVPFEVQLQIRAERLERQFSEVDRPALTGQHGWRRCLQGVLETSEEA</sequence>
<dbReference type="InterPro" id="IPR025851">
    <property type="entry name" value="SUKH-4"/>
</dbReference>
<comment type="caution">
    <text evidence="1">The sequence shown here is derived from an EMBL/GenBank/DDBJ whole genome shotgun (WGS) entry which is preliminary data.</text>
</comment>
<dbReference type="AlphaFoldDB" id="A0A511MYD6"/>
<keyword evidence="2" id="KW-1185">Reference proteome</keyword>
<evidence type="ECO:0000313" key="1">
    <source>
        <dbReference type="EMBL" id="GEM45583.1"/>
    </source>
</evidence>
<dbReference type="RefSeq" id="WP_186815865.1">
    <property type="nucleotide sequence ID" value="NZ_BJXB01000004.1"/>
</dbReference>
<gene>
    <name evidence="1" type="ORF">DC3_12180</name>
</gene>
<organism evidence="1 2">
    <name type="scientific">Deinococcus cellulosilyticus (strain DSM 18568 / NBRC 106333 / KACC 11606 / 5516J-15)</name>
    <dbReference type="NCBI Taxonomy" id="1223518"/>
    <lineage>
        <taxon>Bacteria</taxon>
        <taxon>Thermotogati</taxon>
        <taxon>Deinococcota</taxon>
        <taxon>Deinococci</taxon>
        <taxon>Deinococcales</taxon>
        <taxon>Deinococcaceae</taxon>
        <taxon>Deinococcus</taxon>
    </lineage>
</organism>
<dbReference type="EMBL" id="BJXB01000004">
    <property type="protein sequence ID" value="GEM45583.1"/>
    <property type="molecule type" value="Genomic_DNA"/>
</dbReference>
<dbReference type="Pfam" id="PF14435">
    <property type="entry name" value="SUKH-4"/>
    <property type="match status" value="1"/>
</dbReference>
<accession>A0A511MYD6</accession>
<name>A0A511MYD6_DEIC1</name>
<proteinExistence type="predicted"/>
<protein>
    <submittedName>
        <fullName evidence="1">Uncharacterized protein</fullName>
    </submittedName>
</protein>